<dbReference type="EMBL" id="UOEH01000541">
    <property type="protein sequence ID" value="VAW06769.1"/>
    <property type="molecule type" value="Genomic_DNA"/>
</dbReference>
<evidence type="ECO:0000313" key="1">
    <source>
        <dbReference type="EMBL" id="VAW06769.1"/>
    </source>
</evidence>
<reference evidence="1" key="1">
    <citation type="submission" date="2018-06" db="EMBL/GenBank/DDBJ databases">
        <authorList>
            <person name="Zhirakovskaya E."/>
        </authorList>
    </citation>
    <scope>NUCLEOTIDE SEQUENCE</scope>
</reference>
<evidence type="ECO:0008006" key="2">
    <source>
        <dbReference type="Google" id="ProtNLM"/>
    </source>
</evidence>
<protein>
    <recommendedName>
        <fullName evidence="2">TolB protein, periplasmic protein involved in the tonb-independent uptake of group A colicins</fullName>
    </recommendedName>
</protein>
<dbReference type="AlphaFoldDB" id="A0A3B0T351"/>
<gene>
    <name evidence="1" type="ORF">MNBD_ALPHA05-871</name>
</gene>
<organism evidence="1">
    <name type="scientific">hydrothermal vent metagenome</name>
    <dbReference type="NCBI Taxonomy" id="652676"/>
    <lineage>
        <taxon>unclassified sequences</taxon>
        <taxon>metagenomes</taxon>
        <taxon>ecological metagenomes</taxon>
    </lineage>
</organism>
<feature type="non-terminal residue" evidence="1">
    <location>
        <position position="250"/>
    </location>
</feature>
<sequence length="250" mass="27449">MTTITTLQAGARVRVQTLLLAGLFLASVARAAPPIEAYGNLPEIRSLAISPNGKHFAYLLDSPEIEGLVVHELGVGAVGGVKTDKIKARFVEFASPDHVILRASETTSVFGFRGRFEHSAAISYNIRADKLTVLLKKTEDLFPAQTGLGRILGVNRDGRRVFMPAFMGRGNNPGYDLLSVDLRNGRGRVVSRGNSDTIDWIVNREGIVLAREDYDNDRNKYEIRTRLRGSWEQVFAQSASQIPLSLVGVN</sequence>
<proteinExistence type="predicted"/>
<accession>A0A3B0T351</accession>
<name>A0A3B0T351_9ZZZZ</name>